<dbReference type="AlphaFoldDB" id="A0A6L2K4B4"/>
<keyword evidence="4" id="KW-0255">Endonuclease</keyword>
<evidence type="ECO:0000256" key="1">
    <source>
        <dbReference type="ARBA" id="ARBA00022679"/>
    </source>
</evidence>
<evidence type="ECO:0000259" key="10">
    <source>
        <dbReference type="Pfam" id="PF17917"/>
    </source>
</evidence>
<sequence length="1247" mass="143569">MAGPVEGGGQKYTNDHEDTPSPLTKEHIEGHVSALKSLIKSHNQRNKGDPICLNFESEDTEVQDLGIAKGNEVMDEYLRKPFKEARRTPLTYRIIEFAGPEYKMPANIKLYDGTTDPKDHLSHFTNAANSGEWLMPVWCRMFQQSLDGSARGWFERLPHDNINEWADLREAFASKYSVRRACFKEPYEISKIVIKSNESLTVFKERWTVETGFIMGVPEVMKISSFMDAEAYARTELPKGEVGETYENSYFQVVLRRFSLIQISISLLVFITPKHPKVVFRCVVILWGCYKTHHKTSLVFNRRDNGSSRNTHPGESRRSEYRNSYRSERDAYHGNRTRDGSAPYPPPRGEYNYIVSPVLSLEFLTKRPKEILAIETQLHLPASCPMLNPLRLGNTDRYCDYHQEKGHYTNDYILLRKQLEMALESGKLNNLVKDKGKEMIESWMNIPISFPAISSKDIFEEPLIVEAEVEGYLVRRVYVGEGSSVEVMFKHCFENLDPRIKARFRETQTDLVGFAEEISKPLGKIELEVCLGNEGLCRRTSMKFVVVRAPSLYNIILERPRHLEKKQMIEESFEGEREVTVTEEVLVNPSFPDQRVTIGGRLSKTCREQLECLLKDNMGVFAWEPSDMTGVPPCPKDYCSLPNIDCKVDSVMGFRYNCFMDAYKGYHQIQMAEEDEENTTFYTYQGTYCYTKMPFGLKNAGATYQRLVDSTFQSQIGRNLEAYVDDMMVKSKDEKMLLVDIEKTFDYLRKINMKLNPKKCSFRVEEGKFLGKGRKCHVQYVSMTLNEAERNYALMEKLALSLIHMTRRLRRYFEAYPVKVITDQPIKNILNNTETSRKLVKYAVELGAYNITFIPRNAVKGRVLADFLLKAPKGENEELYFRTPEVPLEEDDIESWTVYTNGASSLKGSGEGLVLIGPSGIEYTYALRFTFPSTNNEAKGNYEANKDSMIKYRAKASEYATAFKSFLIKNIPRNINQKADVLSKLASVAFNHLTKEVLVEVLHERSTESQEVHTVIEEEGDNWMTPIIRCLEEGIWPKDKNKARCLRAKIGQYAMESGILFKKGYLIPMLRCVSQLQANYVIREIHIGSCGSLPPAMGGAKFVIMAIDYLTKWIEAKQLVRITGNETGRKGQQEFDGRYQNPPGREKARWVDELPKVLWAHRTSIKQSNRETPFSLTYGSEAIISAEIGIPTYRTLMVREEYNEEEMRLNLDLLRERRETAAIREAKYKTKMEQYYNRKVRRQVSGQ</sequence>
<dbReference type="SUPFAM" id="SSF56672">
    <property type="entry name" value="DNA/RNA polymerases"/>
    <property type="match status" value="1"/>
</dbReference>
<dbReference type="InterPro" id="IPR041373">
    <property type="entry name" value="RT_RNaseH"/>
</dbReference>
<dbReference type="InterPro" id="IPR005162">
    <property type="entry name" value="Retrotrans_gag_dom"/>
</dbReference>
<comment type="caution">
    <text evidence="11">The sequence shown here is derived from an EMBL/GenBank/DDBJ whole genome shotgun (WGS) entry which is preliminary data.</text>
</comment>
<dbReference type="Gene3D" id="3.10.10.10">
    <property type="entry name" value="HIV Type 1 Reverse Transcriptase, subunit A, domain 1"/>
    <property type="match status" value="1"/>
</dbReference>
<feature type="region of interest" description="Disordered" evidence="7">
    <location>
        <begin position="301"/>
        <end position="346"/>
    </location>
</feature>
<feature type="compositionally biased region" description="Basic and acidic residues" evidence="7">
    <location>
        <begin position="301"/>
        <end position="339"/>
    </location>
</feature>
<organism evidence="11">
    <name type="scientific">Tanacetum cinerariifolium</name>
    <name type="common">Dalmatian daisy</name>
    <name type="synonym">Chrysanthemum cinerariifolium</name>
    <dbReference type="NCBI Taxonomy" id="118510"/>
    <lineage>
        <taxon>Eukaryota</taxon>
        <taxon>Viridiplantae</taxon>
        <taxon>Streptophyta</taxon>
        <taxon>Embryophyta</taxon>
        <taxon>Tracheophyta</taxon>
        <taxon>Spermatophyta</taxon>
        <taxon>Magnoliopsida</taxon>
        <taxon>eudicotyledons</taxon>
        <taxon>Gunneridae</taxon>
        <taxon>Pentapetalae</taxon>
        <taxon>asterids</taxon>
        <taxon>campanulids</taxon>
        <taxon>Asterales</taxon>
        <taxon>Asteraceae</taxon>
        <taxon>Asteroideae</taxon>
        <taxon>Anthemideae</taxon>
        <taxon>Anthemidinae</taxon>
        <taxon>Tanacetum</taxon>
    </lineage>
</organism>
<dbReference type="Gene3D" id="3.30.70.270">
    <property type="match status" value="1"/>
</dbReference>
<name>A0A6L2K4B4_TANCI</name>
<dbReference type="PANTHER" id="PTHR48475">
    <property type="entry name" value="RIBONUCLEASE H"/>
    <property type="match status" value="1"/>
</dbReference>
<feature type="domain" description="Retrotransposon gag" evidence="9">
    <location>
        <begin position="141"/>
        <end position="227"/>
    </location>
</feature>
<dbReference type="GO" id="GO:0004519">
    <property type="term" value="F:endonuclease activity"/>
    <property type="evidence" value="ECO:0007669"/>
    <property type="project" value="UniProtKB-KW"/>
</dbReference>
<dbReference type="Pfam" id="PF17917">
    <property type="entry name" value="RT_RNaseH"/>
    <property type="match status" value="1"/>
</dbReference>
<keyword evidence="3" id="KW-0540">Nuclease</keyword>
<evidence type="ECO:0000256" key="6">
    <source>
        <dbReference type="ARBA" id="ARBA00022918"/>
    </source>
</evidence>
<keyword evidence="5" id="KW-0378">Hydrolase</keyword>
<dbReference type="InterPro" id="IPR043128">
    <property type="entry name" value="Rev_trsase/Diguanyl_cyclase"/>
</dbReference>
<evidence type="ECO:0000256" key="5">
    <source>
        <dbReference type="ARBA" id="ARBA00022801"/>
    </source>
</evidence>
<keyword evidence="1" id="KW-0808">Transferase</keyword>
<dbReference type="InterPro" id="IPR000477">
    <property type="entry name" value="RT_dom"/>
</dbReference>
<dbReference type="GO" id="GO:0016787">
    <property type="term" value="F:hydrolase activity"/>
    <property type="evidence" value="ECO:0007669"/>
    <property type="project" value="UniProtKB-KW"/>
</dbReference>
<evidence type="ECO:0000256" key="7">
    <source>
        <dbReference type="SAM" id="MobiDB-lite"/>
    </source>
</evidence>
<dbReference type="Pfam" id="PF03732">
    <property type="entry name" value="Retrotrans_gag"/>
    <property type="match status" value="1"/>
</dbReference>
<dbReference type="CDD" id="cd01647">
    <property type="entry name" value="RT_LTR"/>
    <property type="match status" value="1"/>
</dbReference>
<dbReference type="GO" id="GO:0003964">
    <property type="term" value="F:RNA-directed DNA polymerase activity"/>
    <property type="evidence" value="ECO:0007669"/>
    <property type="project" value="UniProtKB-KW"/>
</dbReference>
<evidence type="ECO:0000256" key="3">
    <source>
        <dbReference type="ARBA" id="ARBA00022722"/>
    </source>
</evidence>
<feature type="region of interest" description="Disordered" evidence="7">
    <location>
        <begin position="1"/>
        <end position="24"/>
    </location>
</feature>
<evidence type="ECO:0000259" key="8">
    <source>
        <dbReference type="Pfam" id="PF00078"/>
    </source>
</evidence>
<gene>
    <name evidence="11" type="ORF">Tci_015570</name>
</gene>
<proteinExistence type="predicted"/>
<feature type="domain" description="Reverse transcriptase" evidence="8">
    <location>
        <begin position="655"/>
        <end position="771"/>
    </location>
</feature>
<evidence type="ECO:0000313" key="11">
    <source>
        <dbReference type="EMBL" id="GEU43592.1"/>
    </source>
</evidence>
<dbReference type="EMBL" id="BKCJ010001730">
    <property type="protein sequence ID" value="GEU43592.1"/>
    <property type="molecule type" value="Genomic_DNA"/>
</dbReference>
<keyword evidence="6" id="KW-0695">RNA-directed DNA polymerase</keyword>
<reference evidence="11" key="1">
    <citation type="journal article" date="2019" name="Sci. Rep.">
        <title>Draft genome of Tanacetum cinerariifolium, the natural source of mosquito coil.</title>
        <authorList>
            <person name="Yamashiro T."/>
            <person name="Shiraishi A."/>
            <person name="Satake H."/>
            <person name="Nakayama K."/>
        </authorList>
    </citation>
    <scope>NUCLEOTIDE SEQUENCE</scope>
</reference>
<dbReference type="InterPro" id="IPR043502">
    <property type="entry name" value="DNA/RNA_pol_sf"/>
</dbReference>
<evidence type="ECO:0000259" key="9">
    <source>
        <dbReference type="Pfam" id="PF03732"/>
    </source>
</evidence>
<keyword evidence="2" id="KW-0548">Nucleotidyltransferase</keyword>
<feature type="compositionally biased region" description="Basic and acidic residues" evidence="7">
    <location>
        <begin position="13"/>
        <end position="24"/>
    </location>
</feature>
<dbReference type="Pfam" id="PF00078">
    <property type="entry name" value="RVT_1"/>
    <property type="match status" value="1"/>
</dbReference>
<evidence type="ECO:0000256" key="2">
    <source>
        <dbReference type="ARBA" id="ARBA00022695"/>
    </source>
</evidence>
<feature type="compositionally biased region" description="Gly residues" evidence="7">
    <location>
        <begin position="1"/>
        <end position="10"/>
    </location>
</feature>
<protein>
    <recommendedName>
        <fullName evidence="12">Reverse transcriptase domain-containing protein</fullName>
    </recommendedName>
</protein>
<dbReference type="PANTHER" id="PTHR48475:SF2">
    <property type="entry name" value="RIBONUCLEASE H"/>
    <property type="match status" value="1"/>
</dbReference>
<evidence type="ECO:0008006" key="12">
    <source>
        <dbReference type="Google" id="ProtNLM"/>
    </source>
</evidence>
<evidence type="ECO:0000256" key="4">
    <source>
        <dbReference type="ARBA" id="ARBA00022759"/>
    </source>
</evidence>
<feature type="domain" description="Reverse transcriptase RNase H-like" evidence="10">
    <location>
        <begin position="772"/>
        <end position="849"/>
    </location>
</feature>
<accession>A0A6L2K4B4</accession>